<name>D3BBZ2_HETP5</name>
<dbReference type="InterPro" id="IPR006652">
    <property type="entry name" value="Kelch_1"/>
</dbReference>
<protein>
    <submittedName>
        <fullName evidence="1">Uncharacterized protein</fullName>
    </submittedName>
</protein>
<dbReference type="SUPFAM" id="SSF117281">
    <property type="entry name" value="Kelch motif"/>
    <property type="match status" value="1"/>
</dbReference>
<dbReference type="InParanoid" id="D3BBZ2"/>
<dbReference type="Pfam" id="PF01344">
    <property type="entry name" value="Kelch_1"/>
    <property type="match status" value="1"/>
</dbReference>
<evidence type="ECO:0000313" key="1">
    <source>
        <dbReference type="EMBL" id="EFA81175.1"/>
    </source>
</evidence>
<gene>
    <name evidence="1" type="ORF">PPL_06012</name>
</gene>
<dbReference type="AlphaFoldDB" id="D3BBZ2"/>
<organism evidence="1 2">
    <name type="scientific">Heterostelium pallidum (strain ATCC 26659 / Pp 5 / PN500)</name>
    <name type="common">Cellular slime mold</name>
    <name type="synonym">Polysphondylium pallidum</name>
    <dbReference type="NCBI Taxonomy" id="670386"/>
    <lineage>
        <taxon>Eukaryota</taxon>
        <taxon>Amoebozoa</taxon>
        <taxon>Evosea</taxon>
        <taxon>Eumycetozoa</taxon>
        <taxon>Dictyostelia</taxon>
        <taxon>Acytosteliales</taxon>
        <taxon>Acytosteliaceae</taxon>
        <taxon>Heterostelium</taxon>
    </lineage>
</organism>
<accession>D3BBZ2</accession>
<dbReference type="GeneID" id="31361496"/>
<proteinExistence type="predicted"/>
<keyword evidence="2" id="KW-1185">Reference proteome</keyword>
<reference evidence="1 2" key="1">
    <citation type="journal article" date="2011" name="Genome Res.">
        <title>Phylogeny-wide analysis of social amoeba genomes highlights ancient origins for complex intercellular communication.</title>
        <authorList>
            <person name="Heidel A.J."/>
            <person name="Lawal H.M."/>
            <person name="Felder M."/>
            <person name="Schilde C."/>
            <person name="Helps N.R."/>
            <person name="Tunggal B."/>
            <person name="Rivero F."/>
            <person name="John U."/>
            <person name="Schleicher M."/>
            <person name="Eichinger L."/>
            <person name="Platzer M."/>
            <person name="Noegel A.A."/>
            <person name="Schaap P."/>
            <person name="Gloeckner G."/>
        </authorList>
    </citation>
    <scope>NUCLEOTIDE SEQUENCE [LARGE SCALE GENOMIC DNA]</scope>
    <source>
        <strain evidence="2">ATCC 26659 / Pp 5 / PN500</strain>
    </source>
</reference>
<dbReference type="EMBL" id="ADBJ01000026">
    <property type="protein sequence ID" value="EFA81175.1"/>
    <property type="molecule type" value="Genomic_DNA"/>
</dbReference>
<dbReference type="InterPro" id="IPR015915">
    <property type="entry name" value="Kelch-typ_b-propeller"/>
</dbReference>
<sequence>MKHLFNIDNGDDDDGSPVQILALTESGCNITYFNVSTGQFESFFSIAELVDRDYQQIFIMNSNTALLLGNQMNSNNQLVFGIDILNMKSQELQSSYVYGIGDSLKYIWTTAYMNVDSSTSYYYVIDTSLTISALNTLTGDTNSTVMQPTKLPAVNQPAGSSEFVIYLPEIDIIYIIASYDPEQSSGQSIDLYSQVVVSGDVNYRGEHVGKALTCSKYQGCTYLFTMDFKGNTIGKPLTMIDNWIDKIGYPTFVTYLNGSGDLLFTGFDGTSSYLFSLNPTNGDTQIVVRFPTMEFPTSSAILNDIIYVLGGSMSGVNQSTFVQYNLSTNQILSTTSNIKGNPGQLCVFKL</sequence>
<dbReference type="Proteomes" id="UP000001396">
    <property type="component" value="Unassembled WGS sequence"/>
</dbReference>
<comment type="caution">
    <text evidence="1">The sequence shown here is derived from an EMBL/GenBank/DDBJ whole genome shotgun (WGS) entry which is preliminary data.</text>
</comment>
<dbReference type="RefSeq" id="XP_020433293.1">
    <property type="nucleotide sequence ID" value="XM_020576881.1"/>
</dbReference>
<evidence type="ECO:0000313" key="2">
    <source>
        <dbReference type="Proteomes" id="UP000001396"/>
    </source>
</evidence>